<keyword evidence="2 4" id="KW-0813">Transport</keyword>
<evidence type="ECO:0000256" key="5">
    <source>
        <dbReference type="SAM" id="MobiDB-lite"/>
    </source>
</evidence>
<keyword evidence="3 6" id="KW-0732">Signal</keyword>
<dbReference type="Proteomes" id="UP000199341">
    <property type="component" value="Unassembled WGS sequence"/>
</dbReference>
<dbReference type="AlphaFoldDB" id="A0A1H0GYC3"/>
<dbReference type="GO" id="GO:0030001">
    <property type="term" value="P:metal ion transport"/>
    <property type="evidence" value="ECO:0007669"/>
    <property type="project" value="InterPro"/>
</dbReference>
<evidence type="ECO:0000256" key="6">
    <source>
        <dbReference type="SAM" id="SignalP"/>
    </source>
</evidence>
<proteinExistence type="inferred from homology"/>
<gene>
    <name evidence="7" type="ORF">SAMN05216259_107334</name>
</gene>
<evidence type="ECO:0000256" key="2">
    <source>
        <dbReference type="ARBA" id="ARBA00022448"/>
    </source>
</evidence>
<evidence type="ECO:0000313" key="8">
    <source>
        <dbReference type="Proteomes" id="UP000199341"/>
    </source>
</evidence>
<comment type="similarity">
    <text evidence="1 4">Belongs to the bacterial solute-binding protein 9 family.</text>
</comment>
<protein>
    <submittedName>
        <fullName evidence="7">Zinc transport system substrate-binding protein</fullName>
    </submittedName>
</protein>
<dbReference type="PANTHER" id="PTHR42953:SF3">
    <property type="entry name" value="HIGH-AFFINITY ZINC UPTAKE SYSTEM PROTEIN ZNUA"/>
    <property type="match status" value="1"/>
</dbReference>
<dbReference type="PRINTS" id="PR00690">
    <property type="entry name" value="ADHESNFAMILY"/>
</dbReference>
<dbReference type="Pfam" id="PF01297">
    <property type="entry name" value="ZnuA"/>
    <property type="match status" value="1"/>
</dbReference>
<accession>A0A1H0GYC3</accession>
<dbReference type="EMBL" id="FNIE01000007">
    <property type="protein sequence ID" value="SDO11877.1"/>
    <property type="molecule type" value="Genomic_DNA"/>
</dbReference>
<reference evidence="7 8" key="1">
    <citation type="submission" date="2016-10" db="EMBL/GenBank/DDBJ databases">
        <authorList>
            <person name="de Groot N.N."/>
        </authorList>
    </citation>
    <scope>NUCLEOTIDE SEQUENCE [LARGE SCALE GENOMIC DNA]</scope>
    <source>
        <strain evidence="7 8">CGMCC 4.2022</strain>
    </source>
</reference>
<dbReference type="InterPro" id="IPR006128">
    <property type="entry name" value="Lipoprotein_PsaA-like"/>
</dbReference>
<organism evidence="7 8">
    <name type="scientific">Actinacidiphila guanduensis</name>
    <dbReference type="NCBI Taxonomy" id="310781"/>
    <lineage>
        <taxon>Bacteria</taxon>
        <taxon>Bacillati</taxon>
        <taxon>Actinomycetota</taxon>
        <taxon>Actinomycetes</taxon>
        <taxon>Kitasatosporales</taxon>
        <taxon>Streptomycetaceae</taxon>
        <taxon>Actinacidiphila</taxon>
    </lineage>
</organism>
<evidence type="ECO:0000256" key="1">
    <source>
        <dbReference type="ARBA" id="ARBA00011028"/>
    </source>
</evidence>
<sequence length="328" mass="35105">MTLMHSSRRAPLRSLAAAAVLVLAAWPALSGCAATVDDFKDDGKLHVTAAFYPLEYLATRIGGRYVDVSDLTRPGTEPHDLELAPRRIAALTHSDVIVYLRGMQPAVDDAVAQSGVRRTVDAAALVPLEDHGTEVDGRDRTTGDNGSGGRPETAGADPHIWLDPVRYAAVAAGVGRALEAADPAHAAYYAAGTARLTARLHALDAEFAAGLRGRTTDTFLTTHAAFGYLAERYGLVEEAINGIDAESEPSAARMRALQDLARREHVTTVFFETLVSDRTARTFAGDLHLRTDVLDPIEGITAASRGTDYFEVQHANLRALQKALGVRT</sequence>
<dbReference type="Gene3D" id="3.40.50.1980">
    <property type="entry name" value="Nitrogenase molybdenum iron protein domain"/>
    <property type="match status" value="2"/>
</dbReference>
<dbReference type="SUPFAM" id="SSF53807">
    <property type="entry name" value="Helical backbone' metal receptor"/>
    <property type="match status" value="1"/>
</dbReference>
<dbReference type="STRING" id="310781.SAMN05216259_107334"/>
<dbReference type="GO" id="GO:0046872">
    <property type="term" value="F:metal ion binding"/>
    <property type="evidence" value="ECO:0007669"/>
    <property type="project" value="InterPro"/>
</dbReference>
<keyword evidence="8" id="KW-1185">Reference proteome</keyword>
<name>A0A1H0GYC3_9ACTN</name>
<evidence type="ECO:0000256" key="4">
    <source>
        <dbReference type="RuleBase" id="RU003512"/>
    </source>
</evidence>
<feature type="region of interest" description="Disordered" evidence="5">
    <location>
        <begin position="129"/>
        <end position="157"/>
    </location>
</feature>
<evidence type="ECO:0000256" key="3">
    <source>
        <dbReference type="ARBA" id="ARBA00022729"/>
    </source>
</evidence>
<feature type="compositionally biased region" description="Basic and acidic residues" evidence="5">
    <location>
        <begin position="129"/>
        <end position="142"/>
    </location>
</feature>
<feature type="chain" id="PRO_5038828605" evidence="6">
    <location>
        <begin position="31"/>
        <end position="328"/>
    </location>
</feature>
<dbReference type="PANTHER" id="PTHR42953">
    <property type="entry name" value="HIGH-AFFINITY ZINC UPTAKE SYSTEM PROTEIN ZNUA-RELATED"/>
    <property type="match status" value="1"/>
</dbReference>
<feature type="signal peptide" evidence="6">
    <location>
        <begin position="1"/>
        <end position="30"/>
    </location>
</feature>
<dbReference type="GO" id="GO:0007155">
    <property type="term" value="P:cell adhesion"/>
    <property type="evidence" value="ECO:0007669"/>
    <property type="project" value="InterPro"/>
</dbReference>
<dbReference type="InterPro" id="IPR006127">
    <property type="entry name" value="ZnuA-like"/>
</dbReference>
<dbReference type="InterPro" id="IPR050492">
    <property type="entry name" value="Bact_metal-bind_prot9"/>
</dbReference>
<evidence type="ECO:0000313" key="7">
    <source>
        <dbReference type="EMBL" id="SDO11877.1"/>
    </source>
</evidence>